<dbReference type="GO" id="GO:0051537">
    <property type="term" value="F:2 iron, 2 sulfur cluster binding"/>
    <property type="evidence" value="ECO:0007669"/>
    <property type="project" value="UniProtKB-KW"/>
</dbReference>
<evidence type="ECO:0000313" key="8">
    <source>
        <dbReference type="Proteomes" id="UP000199055"/>
    </source>
</evidence>
<dbReference type="EMBL" id="FOET01000002">
    <property type="protein sequence ID" value="SEP81728.1"/>
    <property type="molecule type" value="Genomic_DNA"/>
</dbReference>
<evidence type="ECO:0000256" key="4">
    <source>
        <dbReference type="ARBA" id="ARBA00023014"/>
    </source>
</evidence>
<keyword evidence="3" id="KW-0408">Iron</keyword>
<dbReference type="AlphaFoldDB" id="A0A1H9B0H6"/>
<keyword evidence="8" id="KW-1185">Reference proteome</keyword>
<organism evidence="7 8">
    <name type="scientific">Streptomyces radiopugnans</name>
    <dbReference type="NCBI Taxonomy" id="403935"/>
    <lineage>
        <taxon>Bacteria</taxon>
        <taxon>Bacillati</taxon>
        <taxon>Actinomycetota</taxon>
        <taxon>Actinomycetes</taxon>
        <taxon>Kitasatosporales</taxon>
        <taxon>Streptomycetaceae</taxon>
        <taxon>Streptomyces</taxon>
    </lineage>
</organism>
<dbReference type="RefSeq" id="WP_245769874.1">
    <property type="nucleotide sequence ID" value="NZ_FOET01000002.1"/>
</dbReference>
<keyword evidence="1" id="KW-0001">2Fe-2S</keyword>
<feature type="region of interest" description="Disordered" evidence="5">
    <location>
        <begin position="61"/>
        <end position="108"/>
    </location>
</feature>
<evidence type="ECO:0000256" key="3">
    <source>
        <dbReference type="ARBA" id="ARBA00023004"/>
    </source>
</evidence>
<dbReference type="Proteomes" id="UP000199055">
    <property type="component" value="Unassembled WGS sequence"/>
</dbReference>
<dbReference type="InterPro" id="IPR018967">
    <property type="entry name" value="FeS-contain_CDGSH-typ"/>
</dbReference>
<name>A0A1H9B0H6_9ACTN</name>
<accession>A0A1H9B0H6</accession>
<evidence type="ECO:0000313" key="7">
    <source>
        <dbReference type="EMBL" id="SEP81728.1"/>
    </source>
</evidence>
<reference evidence="7 8" key="1">
    <citation type="submission" date="2016-10" db="EMBL/GenBank/DDBJ databases">
        <authorList>
            <person name="de Groot N.N."/>
        </authorList>
    </citation>
    <scope>NUCLEOTIDE SEQUENCE [LARGE SCALE GENOMIC DNA]</scope>
    <source>
        <strain evidence="7 8">CGMCC 4.3519</strain>
    </source>
</reference>
<keyword evidence="2" id="KW-0479">Metal-binding</keyword>
<keyword evidence="4" id="KW-0411">Iron-sulfur</keyword>
<dbReference type="GO" id="GO:0046872">
    <property type="term" value="F:metal ion binding"/>
    <property type="evidence" value="ECO:0007669"/>
    <property type="project" value="UniProtKB-KW"/>
</dbReference>
<evidence type="ECO:0000256" key="2">
    <source>
        <dbReference type="ARBA" id="ARBA00022723"/>
    </source>
</evidence>
<feature type="domain" description="Iron-binding zinc finger CDGSH type" evidence="6">
    <location>
        <begin position="27"/>
        <end position="71"/>
    </location>
</feature>
<dbReference type="Pfam" id="PF09360">
    <property type="entry name" value="zf-CDGSH"/>
    <property type="match status" value="1"/>
</dbReference>
<protein>
    <submittedName>
        <fullName evidence="7">Iron-binding zinc finger CDGSH type</fullName>
    </submittedName>
</protein>
<dbReference type="GO" id="GO:0005737">
    <property type="term" value="C:cytoplasm"/>
    <property type="evidence" value="ECO:0007669"/>
    <property type="project" value="UniProtKB-ARBA"/>
</dbReference>
<feature type="compositionally biased region" description="Basic and acidic residues" evidence="5">
    <location>
        <begin position="98"/>
        <end position="108"/>
    </location>
</feature>
<dbReference type="STRING" id="403935.SAMN05216481_10282"/>
<feature type="compositionally biased region" description="Acidic residues" evidence="5">
    <location>
        <begin position="81"/>
        <end position="97"/>
    </location>
</feature>
<gene>
    <name evidence="7" type="ORF">SAMN05216481_10282</name>
</gene>
<evidence type="ECO:0000259" key="6">
    <source>
        <dbReference type="SMART" id="SM00704"/>
    </source>
</evidence>
<sequence>MPTVPEPAGEGRARRVVIDPEGPVLVEGPVEVVLPDGRVARSDRFTVALCACRRSHRYPWCDTSHRRKERRPRPTAADTGSDTEPDTDSDTDSEPDTDMEKGRGADRG</sequence>
<evidence type="ECO:0000256" key="5">
    <source>
        <dbReference type="SAM" id="MobiDB-lite"/>
    </source>
</evidence>
<proteinExistence type="predicted"/>
<dbReference type="SMART" id="SM00704">
    <property type="entry name" value="ZnF_CDGSH"/>
    <property type="match status" value="1"/>
</dbReference>
<evidence type="ECO:0000256" key="1">
    <source>
        <dbReference type="ARBA" id="ARBA00022714"/>
    </source>
</evidence>
<dbReference type="InterPro" id="IPR042216">
    <property type="entry name" value="MitoNEET_CISD"/>
</dbReference>
<dbReference type="Gene3D" id="3.40.5.90">
    <property type="entry name" value="CDGSH iron-sulfur domain, mitoNEET-type"/>
    <property type="match status" value="1"/>
</dbReference>